<comment type="function">
    <text evidence="1">Syntaxin that may be involved in targeting and fusion of Golgi-derived retrograde transport vesicles with the ER.</text>
</comment>
<evidence type="ECO:0000313" key="15">
    <source>
        <dbReference type="EMBL" id="KAJ8025572.1"/>
    </source>
</evidence>
<evidence type="ECO:0000256" key="10">
    <source>
        <dbReference type="ARBA" id="ARBA00022989"/>
    </source>
</evidence>
<keyword evidence="7" id="KW-0256">Endoplasmic reticulum</keyword>
<keyword evidence="9" id="KW-0653">Protein transport</keyword>
<dbReference type="Gene3D" id="1.20.5.110">
    <property type="match status" value="1"/>
</dbReference>
<evidence type="ECO:0000256" key="1">
    <source>
        <dbReference type="ARBA" id="ARBA00003746"/>
    </source>
</evidence>
<dbReference type="InterPro" id="IPR019529">
    <property type="entry name" value="Syntaxin-18_N"/>
</dbReference>
<dbReference type="GO" id="GO:0006890">
    <property type="term" value="P:retrograde vesicle-mediated transport, Golgi to endoplasmic reticulum"/>
    <property type="evidence" value="ECO:0007669"/>
    <property type="project" value="TreeGrafter"/>
</dbReference>
<comment type="similarity">
    <text evidence="3">Belongs to the syntaxin family.</text>
</comment>
<evidence type="ECO:0000256" key="8">
    <source>
        <dbReference type="ARBA" id="ARBA00022892"/>
    </source>
</evidence>
<evidence type="ECO:0000256" key="6">
    <source>
        <dbReference type="ARBA" id="ARBA00022692"/>
    </source>
</evidence>
<dbReference type="GO" id="GO:0005484">
    <property type="term" value="F:SNAP receptor activity"/>
    <property type="evidence" value="ECO:0007669"/>
    <property type="project" value="InterPro"/>
</dbReference>
<dbReference type="InterPro" id="IPR010989">
    <property type="entry name" value="SNARE"/>
</dbReference>
<dbReference type="Proteomes" id="UP001152320">
    <property type="component" value="Chromosome 17"/>
</dbReference>
<evidence type="ECO:0000313" key="16">
    <source>
        <dbReference type="Proteomes" id="UP001152320"/>
    </source>
</evidence>
<dbReference type="PROSITE" id="PS50192">
    <property type="entry name" value="T_SNARE"/>
    <property type="match status" value="1"/>
</dbReference>
<dbReference type="GO" id="GO:0031201">
    <property type="term" value="C:SNARE complex"/>
    <property type="evidence" value="ECO:0007669"/>
    <property type="project" value="TreeGrafter"/>
</dbReference>
<dbReference type="SUPFAM" id="SSF47661">
    <property type="entry name" value="t-snare proteins"/>
    <property type="match status" value="1"/>
</dbReference>
<dbReference type="Pfam" id="PF10496">
    <property type="entry name" value="Syntaxin-18_N"/>
    <property type="match status" value="1"/>
</dbReference>
<dbReference type="FunFam" id="1.20.5.110:FF:000015">
    <property type="entry name" value="Syntaxin-18, putative"/>
    <property type="match status" value="1"/>
</dbReference>
<accession>A0A9Q0YS98</accession>
<feature type="domain" description="T-SNARE coiled-coil homology" evidence="14">
    <location>
        <begin position="239"/>
        <end position="293"/>
    </location>
</feature>
<dbReference type="InterPro" id="IPR006012">
    <property type="entry name" value="Syntaxin/epimorphin_CS"/>
</dbReference>
<evidence type="ECO:0000259" key="14">
    <source>
        <dbReference type="PROSITE" id="PS50192"/>
    </source>
</evidence>
<evidence type="ECO:0000256" key="11">
    <source>
        <dbReference type="ARBA" id="ARBA00023054"/>
    </source>
</evidence>
<evidence type="ECO:0000256" key="7">
    <source>
        <dbReference type="ARBA" id="ARBA00022824"/>
    </source>
</evidence>
<keyword evidence="5" id="KW-0813">Transport</keyword>
<dbReference type="PROSITE" id="PS00914">
    <property type="entry name" value="SYNTAXIN"/>
    <property type="match status" value="1"/>
</dbReference>
<dbReference type="PANTHER" id="PTHR15959:SF0">
    <property type="entry name" value="SYNTAXIN-18"/>
    <property type="match status" value="1"/>
</dbReference>
<dbReference type="SUPFAM" id="SSF58038">
    <property type="entry name" value="SNARE fusion complex"/>
    <property type="match status" value="1"/>
</dbReference>
<organism evidence="15 16">
    <name type="scientific">Holothuria leucospilota</name>
    <name type="common">Black long sea cucumber</name>
    <name type="synonym">Mertensiothuria leucospilota</name>
    <dbReference type="NCBI Taxonomy" id="206669"/>
    <lineage>
        <taxon>Eukaryota</taxon>
        <taxon>Metazoa</taxon>
        <taxon>Echinodermata</taxon>
        <taxon>Eleutherozoa</taxon>
        <taxon>Echinozoa</taxon>
        <taxon>Holothuroidea</taxon>
        <taxon>Aspidochirotacea</taxon>
        <taxon>Aspidochirotida</taxon>
        <taxon>Holothuriidae</taxon>
        <taxon>Holothuria</taxon>
    </lineage>
</organism>
<dbReference type="InterPro" id="IPR000727">
    <property type="entry name" value="T_SNARE_dom"/>
</dbReference>
<keyword evidence="10 13" id="KW-1133">Transmembrane helix</keyword>
<protein>
    <recommendedName>
        <fullName evidence="4">Syntaxin-18</fullName>
    </recommendedName>
</protein>
<keyword evidence="8" id="KW-0931">ER-Golgi transport</keyword>
<reference evidence="15" key="1">
    <citation type="submission" date="2021-10" db="EMBL/GenBank/DDBJ databases">
        <title>Tropical sea cucumber genome reveals ecological adaptation and Cuvierian tubules defense mechanism.</title>
        <authorList>
            <person name="Chen T."/>
        </authorList>
    </citation>
    <scope>NUCLEOTIDE SEQUENCE</scope>
    <source>
        <strain evidence="15">Nanhai2018</strain>
        <tissue evidence="15">Muscle</tissue>
    </source>
</reference>
<evidence type="ECO:0000256" key="3">
    <source>
        <dbReference type="ARBA" id="ARBA00009063"/>
    </source>
</evidence>
<comment type="subcellular location">
    <subcellularLocation>
        <location evidence="2">Endoplasmic reticulum membrane</location>
        <topology evidence="2">Single-pass type IV membrane protein</topology>
    </subcellularLocation>
</comment>
<name>A0A9Q0YS98_HOLLE</name>
<keyword evidence="11" id="KW-0175">Coiled coil</keyword>
<evidence type="ECO:0000256" key="12">
    <source>
        <dbReference type="ARBA" id="ARBA00023136"/>
    </source>
</evidence>
<dbReference type="PANTHER" id="PTHR15959">
    <property type="entry name" value="SYNTAXIN-18"/>
    <property type="match status" value="1"/>
</dbReference>
<comment type="caution">
    <text evidence="15">The sequence shown here is derived from an EMBL/GenBank/DDBJ whole genome shotgun (WGS) entry which is preliminary data.</text>
</comment>
<gene>
    <name evidence="15" type="ORF">HOLleu_33165</name>
</gene>
<dbReference type="OrthoDB" id="342981at2759"/>
<feature type="transmembrane region" description="Helical" evidence="13">
    <location>
        <begin position="300"/>
        <end position="321"/>
    </location>
</feature>
<dbReference type="GO" id="GO:0006886">
    <property type="term" value="P:intracellular protein transport"/>
    <property type="evidence" value="ECO:0007669"/>
    <property type="project" value="InterPro"/>
</dbReference>
<evidence type="ECO:0000256" key="13">
    <source>
        <dbReference type="SAM" id="Phobius"/>
    </source>
</evidence>
<sequence length="322" mass="36461">MADITPLFKASIKTVRTRNKALGLGKETGKSSILSHRQKSDFAQKTKEVVGSISKLKDFLLKHQKEYINASSHLSSSASLMSDSERDQIDQDAQEIIRTCSESIRLIKAEAAKQRASEQVKKHREAVFELLDAYLKGVCKIYSEQRAIRVKRVVDKKRISRLQPEQLILAKQSISSQQEGQNVAVGATVSTGEKRNENTVALEEKDEKPDFDDGFSPEELEAFEQENRSLFNEMTNLVDEVRQIEGKVVEITKLQEVFAEKVLTQSAEIDRIGDTAVKVTENIKQGNEDVRQAIKNTASLRVWILFFLVMCSFSLLFLDWYS</sequence>
<evidence type="ECO:0000256" key="5">
    <source>
        <dbReference type="ARBA" id="ARBA00022448"/>
    </source>
</evidence>
<evidence type="ECO:0000256" key="4">
    <source>
        <dbReference type="ARBA" id="ARBA00019409"/>
    </source>
</evidence>
<dbReference type="EMBL" id="JAIZAY010000017">
    <property type="protein sequence ID" value="KAJ8025572.1"/>
    <property type="molecule type" value="Genomic_DNA"/>
</dbReference>
<dbReference type="AlphaFoldDB" id="A0A9Q0YS98"/>
<evidence type="ECO:0000256" key="2">
    <source>
        <dbReference type="ARBA" id="ARBA00004163"/>
    </source>
</evidence>
<keyword evidence="12 13" id="KW-0472">Membrane</keyword>
<dbReference type="GO" id="GO:0005789">
    <property type="term" value="C:endoplasmic reticulum membrane"/>
    <property type="evidence" value="ECO:0007669"/>
    <property type="project" value="UniProtKB-SubCell"/>
</dbReference>
<keyword evidence="6 13" id="KW-0812">Transmembrane</keyword>
<keyword evidence="16" id="KW-1185">Reference proteome</keyword>
<evidence type="ECO:0000256" key="9">
    <source>
        <dbReference type="ARBA" id="ARBA00022927"/>
    </source>
</evidence>
<proteinExistence type="inferred from homology"/>